<evidence type="ECO:0000256" key="1">
    <source>
        <dbReference type="SAM" id="MobiDB-lite"/>
    </source>
</evidence>
<accession>A0A644ZAK8</accession>
<comment type="caution">
    <text evidence="2">The sequence shown here is derived from an EMBL/GenBank/DDBJ whole genome shotgun (WGS) entry which is preliminary data.</text>
</comment>
<evidence type="ECO:0000313" key="2">
    <source>
        <dbReference type="EMBL" id="MPM37328.1"/>
    </source>
</evidence>
<dbReference type="AlphaFoldDB" id="A0A644ZAK8"/>
<protein>
    <submittedName>
        <fullName evidence="2">Uncharacterized protein</fullName>
    </submittedName>
</protein>
<dbReference type="EMBL" id="VSSQ01007906">
    <property type="protein sequence ID" value="MPM37328.1"/>
    <property type="molecule type" value="Genomic_DNA"/>
</dbReference>
<feature type="compositionally biased region" description="Basic and acidic residues" evidence="1">
    <location>
        <begin position="79"/>
        <end position="88"/>
    </location>
</feature>
<name>A0A644ZAK8_9ZZZZ</name>
<sequence length="123" mass="13198">MGDFFRFQKADFSRYEAEARVVAVFEAPFAEELHAETDPEEGLTFRGPGNKTVGPAGGPEPCRGGAEGAHSGKDGQGVFRRELRRGGEKPGFLPEGAEGTADVSRIAHLVVDDGDHTRVPFVL</sequence>
<gene>
    <name evidence="2" type="ORF">SDC9_83938</name>
</gene>
<reference evidence="2" key="1">
    <citation type="submission" date="2019-08" db="EMBL/GenBank/DDBJ databases">
        <authorList>
            <person name="Kucharzyk K."/>
            <person name="Murdoch R.W."/>
            <person name="Higgins S."/>
            <person name="Loffler F."/>
        </authorList>
    </citation>
    <scope>NUCLEOTIDE SEQUENCE</scope>
</reference>
<organism evidence="2">
    <name type="scientific">bioreactor metagenome</name>
    <dbReference type="NCBI Taxonomy" id="1076179"/>
    <lineage>
        <taxon>unclassified sequences</taxon>
        <taxon>metagenomes</taxon>
        <taxon>ecological metagenomes</taxon>
    </lineage>
</organism>
<feature type="region of interest" description="Disordered" evidence="1">
    <location>
        <begin position="33"/>
        <end position="99"/>
    </location>
</feature>
<proteinExistence type="predicted"/>